<dbReference type="EMBL" id="UZAL01001102">
    <property type="protein sequence ID" value="VDO75212.1"/>
    <property type="molecule type" value="Genomic_DNA"/>
</dbReference>
<protein>
    <submittedName>
        <fullName evidence="1">Uncharacterized protein</fullName>
    </submittedName>
</protein>
<dbReference type="Proteomes" id="UP000269396">
    <property type="component" value="Unassembled WGS sequence"/>
</dbReference>
<reference evidence="1 2" key="1">
    <citation type="submission" date="2018-11" db="EMBL/GenBank/DDBJ databases">
        <authorList>
            <consortium name="Pathogen Informatics"/>
        </authorList>
    </citation>
    <scope>NUCLEOTIDE SEQUENCE [LARGE SCALE GENOMIC DNA]</scope>
    <source>
        <strain>Denwood</strain>
        <strain evidence="2">Zambia</strain>
    </source>
</reference>
<proteinExistence type="predicted"/>
<sequence length="44" mass="4915">MEFITSARDCRHFQKKVGSAARLALPPGGTEAPNRYVPHKSFEL</sequence>
<evidence type="ECO:0000313" key="1">
    <source>
        <dbReference type="EMBL" id="VDO75212.1"/>
    </source>
</evidence>
<accession>A0A183NG38</accession>
<gene>
    <name evidence="1" type="ORF">SMTD_LOCUS1074</name>
</gene>
<organism evidence="1 2">
    <name type="scientific">Schistosoma mattheei</name>
    <dbReference type="NCBI Taxonomy" id="31246"/>
    <lineage>
        <taxon>Eukaryota</taxon>
        <taxon>Metazoa</taxon>
        <taxon>Spiralia</taxon>
        <taxon>Lophotrochozoa</taxon>
        <taxon>Platyhelminthes</taxon>
        <taxon>Trematoda</taxon>
        <taxon>Digenea</taxon>
        <taxon>Strigeidida</taxon>
        <taxon>Schistosomatoidea</taxon>
        <taxon>Schistosomatidae</taxon>
        <taxon>Schistosoma</taxon>
    </lineage>
</organism>
<dbReference type="AlphaFoldDB" id="A0A183NG38"/>
<keyword evidence="2" id="KW-1185">Reference proteome</keyword>
<name>A0A183NG38_9TREM</name>
<evidence type="ECO:0000313" key="2">
    <source>
        <dbReference type="Proteomes" id="UP000269396"/>
    </source>
</evidence>